<dbReference type="Proteomes" id="UP000886100">
    <property type="component" value="Unassembled WGS sequence"/>
</dbReference>
<dbReference type="GO" id="GO:0005829">
    <property type="term" value="C:cytosol"/>
    <property type="evidence" value="ECO:0007669"/>
    <property type="project" value="TreeGrafter"/>
</dbReference>
<keyword evidence="6" id="KW-0560">Oxidoreductase</keyword>
<dbReference type="UniPathway" id="UPA00124"/>
<feature type="domain" description="RmlD-like substrate binding" evidence="7">
    <location>
        <begin position="8"/>
        <end position="129"/>
    </location>
</feature>
<gene>
    <name evidence="8" type="ORF">ENJ98_04665</name>
</gene>
<evidence type="ECO:0000259" key="7">
    <source>
        <dbReference type="Pfam" id="PF04321"/>
    </source>
</evidence>
<comment type="catalytic activity">
    <reaction evidence="5 6">
        <text>dTDP-beta-L-rhamnose + NADP(+) = dTDP-4-dehydro-beta-L-rhamnose + NADPH + H(+)</text>
        <dbReference type="Rhea" id="RHEA:21796"/>
        <dbReference type="ChEBI" id="CHEBI:15378"/>
        <dbReference type="ChEBI" id="CHEBI:57510"/>
        <dbReference type="ChEBI" id="CHEBI:57783"/>
        <dbReference type="ChEBI" id="CHEBI:58349"/>
        <dbReference type="ChEBI" id="CHEBI:62830"/>
        <dbReference type="EC" id="1.1.1.133"/>
    </reaction>
</comment>
<dbReference type="EMBL" id="DROM01000283">
    <property type="protein sequence ID" value="HHH13508.1"/>
    <property type="molecule type" value="Genomic_DNA"/>
</dbReference>
<proteinExistence type="inferred from homology"/>
<evidence type="ECO:0000256" key="4">
    <source>
        <dbReference type="ARBA" id="ARBA00017099"/>
    </source>
</evidence>
<comment type="cofactor">
    <cofactor evidence="6">
        <name>Mg(2+)</name>
        <dbReference type="ChEBI" id="CHEBI:18420"/>
    </cofactor>
    <text evidence="6">Binds 1 Mg(2+) ion per monomer.</text>
</comment>
<name>A0A7C5J0L4_9GAMM</name>
<dbReference type="InterPro" id="IPR005913">
    <property type="entry name" value="dTDP_dehydrorham_reduct"/>
</dbReference>
<dbReference type="EC" id="1.1.1.133" evidence="3 6"/>
<evidence type="ECO:0000256" key="2">
    <source>
        <dbReference type="ARBA" id="ARBA00010944"/>
    </source>
</evidence>
<protein>
    <recommendedName>
        <fullName evidence="4 6">dTDP-4-dehydrorhamnose reductase</fullName>
        <ecNumber evidence="3 6">1.1.1.133</ecNumber>
    </recommendedName>
</protein>
<dbReference type="SUPFAM" id="SSF51735">
    <property type="entry name" value="NAD(P)-binding Rossmann-fold domains"/>
    <property type="match status" value="1"/>
</dbReference>
<feature type="non-terminal residue" evidence="8">
    <location>
        <position position="129"/>
    </location>
</feature>
<comment type="pathway">
    <text evidence="1 6">Carbohydrate biosynthesis; dTDP-L-rhamnose biosynthesis.</text>
</comment>
<dbReference type="AlphaFoldDB" id="A0A7C5J0L4"/>
<accession>A0A7C5J0L4</accession>
<dbReference type="GO" id="GO:0019305">
    <property type="term" value="P:dTDP-rhamnose biosynthetic process"/>
    <property type="evidence" value="ECO:0007669"/>
    <property type="project" value="UniProtKB-UniPathway"/>
</dbReference>
<dbReference type="InterPro" id="IPR036291">
    <property type="entry name" value="NAD(P)-bd_dom_sf"/>
</dbReference>
<dbReference type="Pfam" id="PF04321">
    <property type="entry name" value="RmlD_sub_bind"/>
    <property type="match status" value="1"/>
</dbReference>
<dbReference type="GO" id="GO:0008831">
    <property type="term" value="F:dTDP-4-dehydrorhamnose reductase activity"/>
    <property type="evidence" value="ECO:0007669"/>
    <property type="project" value="UniProtKB-EC"/>
</dbReference>
<dbReference type="Gene3D" id="3.40.50.720">
    <property type="entry name" value="NAD(P)-binding Rossmann-like Domain"/>
    <property type="match status" value="1"/>
</dbReference>
<sequence>MSGTRPVLLLFGAAGQVGWELRRTLSPLGRVETAGQGRVQHPVDLADPAGLEALVKQVRPSLMVNAAAYTAVDRAESEPEPARRVNAEAVGLMGRLGAELGCPVLHYSTDYVFSGAGNRPWREEDPAEP</sequence>
<keyword evidence="6" id="KW-0521">NADP</keyword>
<comment type="function">
    <text evidence="6">Catalyzes the reduction of dTDP-6-deoxy-L-lyxo-4-hexulose to yield dTDP-L-rhamnose.</text>
</comment>
<evidence type="ECO:0000256" key="5">
    <source>
        <dbReference type="ARBA" id="ARBA00048200"/>
    </source>
</evidence>
<evidence type="ECO:0000256" key="1">
    <source>
        <dbReference type="ARBA" id="ARBA00004781"/>
    </source>
</evidence>
<evidence type="ECO:0000313" key="8">
    <source>
        <dbReference type="EMBL" id="HHH13508.1"/>
    </source>
</evidence>
<reference evidence="8" key="1">
    <citation type="journal article" date="2020" name="mSystems">
        <title>Genome- and Community-Level Interaction Insights into Carbon Utilization and Element Cycling Functions of Hydrothermarchaeota in Hydrothermal Sediment.</title>
        <authorList>
            <person name="Zhou Z."/>
            <person name="Liu Y."/>
            <person name="Xu W."/>
            <person name="Pan J."/>
            <person name="Luo Z.H."/>
            <person name="Li M."/>
        </authorList>
    </citation>
    <scope>NUCLEOTIDE SEQUENCE [LARGE SCALE GENOMIC DNA]</scope>
    <source>
        <strain evidence="8">HyVt-535</strain>
    </source>
</reference>
<dbReference type="PANTHER" id="PTHR10491:SF4">
    <property type="entry name" value="METHIONINE ADENOSYLTRANSFERASE 2 SUBUNIT BETA"/>
    <property type="match status" value="1"/>
</dbReference>
<dbReference type="UniPathway" id="UPA00281"/>
<organism evidence="8">
    <name type="scientific">Thiolapillus brandeum</name>
    <dbReference type="NCBI Taxonomy" id="1076588"/>
    <lineage>
        <taxon>Bacteria</taxon>
        <taxon>Pseudomonadati</taxon>
        <taxon>Pseudomonadota</taxon>
        <taxon>Gammaproteobacteria</taxon>
        <taxon>Chromatiales</taxon>
        <taxon>Sedimenticolaceae</taxon>
        <taxon>Thiolapillus</taxon>
    </lineage>
</organism>
<dbReference type="GO" id="GO:0009243">
    <property type="term" value="P:O antigen biosynthetic process"/>
    <property type="evidence" value="ECO:0007669"/>
    <property type="project" value="UniProtKB-UniPathway"/>
</dbReference>
<comment type="similarity">
    <text evidence="2 6">Belongs to the dTDP-4-dehydrorhamnose reductase family.</text>
</comment>
<evidence type="ECO:0000256" key="3">
    <source>
        <dbReference type="ARBA" id="ARBA00012929"/>
    </source>
</evidence>
<dbReference type="PANTHER" id="PTHR10491">
    <property type="entry name" value="DTDP-4-DEHYDRORHAMNOSE REDUCTASE"/>
    <property type="match status" value="1"/>
</dbReference>
<dbReference type="InterPro" id="IPR029903">
    <property type="entry name" value="RmlD-like-bd"/>
</dbReference>
<evidence type="ECO:0000256" key="6">
    <source>
        <dbReference type="RuleBase" id="RU364082"/>
    </source>
</evidence>
<comment type="caution">
    <text evidence="8">The sequence shown here is derived from an EMBL/GenBank/DDBJ whole genome shotgun (WGS) entry which is preliminary data.</text>
</comment>